<dbReference type="RefSeq" id="WP_344280891.1">
    <property type="nucleotide sequence ID" value="NZ_BAAAKV010000050.1"/>
</dbReference>
<accession>A0ABP4FK62</accession>
<organism evidence="2 3">
    <name type="scientific">Streptomyces hebeiensis</name>
    <dbReference type="NCBI Taxonomy" id="229486"/>
    <lineage>
        <taxon>Bacteria</taxon>
        <taxon>Bacillati</taxon>
        <taxon>Actinomycetota</taxon>
        <taxon>Actinomycetes</taxon>
        <taxon>Kitasatosporales</taxon>
        <taxon>Streptomycetaceae</taxon>
        <taxon>Streptomyces</taxon>
    </lineage>
</organism>
<dbReference type="Proteomes" id="UP001501371">
    <property type="component" value="Unassembled WGS sequence"/>
</dbReference>
<keyword evidence="3" id="KW-1185">Reference proteome</keyword>
<name>A0ABP4FK62_9ACTN</name>
<dbReference type="SUPFAM" id="SSF54909">
    <property type="entry name" value="Dimeric alpha+beta barrel"/>
    <property type="match status" value="1"/>
</dbReference>
<dbReference type="EMBL" id="BAAAKV010000050">
    <property type="protein sequence ID" value="GAA1186294.1"/>
    <property type="molecule type" value="Genomic_DNA"/>
</dbReference>
<dbReference type="Pfam" id="PF03992">
    <property type="entry name" value="ABM"/>
    <property type="match status" value="1"/>
</dbReference>
<dbReference type="InterPro" id="IPR011008">
    <property type="entry name" value="Dimeric_a/b-barrel"/>
</dbReference>
<dbReference type="InterPro" id="IPR007138">
    <property type="entry name" value="ABM_dom"/>
</dbReference>
<evidence type="ECO:0000259" key="1">
    <source>
        <dbReference type="Pfam" id="PF03992"/>
    </source>
</evidence>
<proteinExistence type="predicted"/>
<gene>
    <name evidence="2" type="ORF">GCM10009654_49830</name>
</gene>
<evidence type="ECO:0000313" key="3">
    <source>
        <dbReference type="Proteomes" id="UP001501371"/>
    </source>
</evidence>
<protein>
    <recommendedName>
        <fullName evidence="1">ABM domain-containing protein</fullName>
    </recommendedName>
</protein>
<reference evidence="3" key="1">
    <citation type="journal article" date="2019" name="Int. J. Syst. Evol. Microbiol.">
        <title>The Global Catalogue of Microorganisms (GCM) 10K type strain sequencing project: providing services to taxonomists for standard genome sequencing and annotation.</title>
        <authorList>
            <consortium name="The Broad Institute Genomics Platform"/>
            <consortium name="The Broad Institute Genome Sequencing Center for Infectious Disease"/>
            <person name="Wu L."/>
            <person name="Ma J."/>
        </authorList>
    </citation>
    <scope>NUCLEOTIDE SEQUENCE [LARGE SCALE GENOMIC DNA]</scope>
    <source>
        <strain evidence="3">JCM 12696</strain>
    </source>
</reference>
<sequence length="114" mass="12454">MTTRTEAGFTAVVTTRVDGPETQRTVADLFLKGAEGWVRHRTGFISATVHLSTDGTRVVLTADWKDEASYDEFFETDTDRAALGREMQALPGLVSGPELTRCTPYRTIVAATGE</sequence>
<evidence type="ECO:0000313" key="2">
    <source>
        <dbReference type="EMBL" id="GAA1186294.1"/>
    </source>
</evidence>
<comment type="caution">
    <text evidence="2">The sequence shown here is derived from an EMBL/GenBank/DDBJ whole genome shotgun (WGS) entry which is preliminary data.</text>
</comment>
<dbReference type="Gene3D" id="3.30.70.100">
    <property type="match status" value="1"/>
</dbReference>
<feature type="domain" description="ABM" evidence="1">
    <location>
        <begin position="20"/>
        <end position="81"/>
    </location>
</feature>